<feature type="transmembrane region" description="Helical" evidence="1">
    <location>
        <begin position="93"/>
        <end position="112"/>
    </location>
</feature>
<keyword evidence="4" id="KW-1185">Reference proteome</keyword>
<dbReference type="RefSeq" id="WP_149811658.1">
    <property type="nucleotide sequence ID" value="NZ_VUKA01000002.1"/>
</dbReference>
<evidence type="ECO:0000259" key="2">
    <source>
        <dbReference type="Pfam" id="PF13386"/>
    </source>
</evidence>
<accession>A0A5B2THP0</accession>
<evidence type="ECO:0000256" key="1">
    <source>
        <dbReference type="SAM" id="Phobius"/>
    </source>
</evidence>
<dbReference type="OrthoDB" id="5574095at2"/>
<proteinExistence type="predicted"/>
<evidence type="ECO:0000313" key="4">
    <source>
        <dbReference type="Proteomes" id="UP000322110"/>
    </source>
</evidence>
<comment type="caution">
    <text evidence="3">The sequence shown here is derived from an EMBL/GenBank/DDBJ whole genome shotgun (WGS) entry which is preliminary data.</text>
</comment>
<feature type="transmembrane region" description="Helical" evidence="1">
    <location>
        <begin position="20"/>
        <end position="45"/>
    </location>
</feature>
<reference evidence="3 4" key="1">
    <citation type="journal article" date="2015" name="Int. J. Syst. Evol. Microbiol.">
        <title>Roseomonas oryzae sp. nov., isolated from paddy rhizosphere soil.</title>
        <authorList>
            <person name="Ramaprasad E.V."/>
            <person name="Sasikala Ch."/>
            <person name="Ramana Ch.V."/>
        </authorList>
    </citation>
    <scope>NUCLEOTIDE SEQUENCE [LARGE SCALE GENOMIC DNA]</scope>
    <source>
        <strain evidence="3 4">KCTC 42542</strain>
    </source>
</reference>
<dbReference type="Pfam" id="PF13386">
    <property type="entry name" value="DsbD_2"/>
    <property type="match status" value="1"/>
</dbReference>
<dbReference type="PANTHER" id="PTHR42208">
    <property type="entry name" value="HEAVY METAL TRANSPORTER-RELATED"/>
    <property type="match status" value="1"/>
</dbReference>
<keyword evidence="1" id="KW-0472">Membrane</keyword>
<keyword evidence="1" id="KW-1133">Transmembrane helix</keyword>
<protein>
    <submittedName>
        <fullName evidence="3">Sulfite exporter TauE/SafE family protein</fullName>
    </submittedName>
</protein>
<feature type="transmembrane region" description="Helical" evidence="1">
    <location>
        <begin position="152"/>
        <end position="174"/>
    </location>
</feature>
<feature type="domain" description="Urease accessory protein UreH-like transmembrane" evidence="2">
    <location>
        <begin position="23"/>
        <end position="224"/>
    </location>
</feature>
<feature type="transmembrane region" description="Helical" evidence="1">
    <location>
        <begin position="220"/>
        <end position="239"/>
    </location>
</feature>
<organism evidence="3 4">
    <name type="scientific">Teichococcus oryzae</name>
    <dbReference type="NCBI Taxonomy" id="1608942"/>
    <lineage>
        <taxon>Bacteria</taxon>
        <taxon>Pseudomonadati</taxon>
        <taxon>Pseudomonadota</taxon>
        <taxon>Alphaproteobacteria</taxon>
        <taxon>Acetobacterales</taxon>
        <taxon>Roseomonadaceae</taxon>
        <taxon>Roseomonas</taxon>
    </lineage>
</organism>
<keyword evidence="1" id="KW-0812">Transmembrane</keyword>
<name>A0A5B2THP0_9PROT</name>
<sequence>MLETCLNSFALLGQAGIRTVLLAMFAAGLAGGVTHCAGMCGPFVVAQMVDGAGGPVLRRLGQGLLLPYHAGRALGYALLGAVAGAGAGTATTLLGPGLLAVPLGLAAALMLAQGLQRLGWAMPFAGPRLPSVPLALPLTRWLPKGGTPAQRFLMGLLLAALPCGLLHAALAGAAATGGAVPGASAMLAFVLGTMPGLMAAGMLGRFLVRRGGPWLRPAAAGVFLLNAAVLAGLSVSAALP</sequence>
<dbReference type="EMBL" id="VUKA01000002">
    <property type="protein sequence ID" value="KAA2214002.1"/>
    <property type="molecule type" value="Genomic_DNA"/>
</dbReference>
<dbReference type="Proteomes" id="UP000322110">
    <property type="component" value="Unassembled WGS sequence"/>
</dbReference>
<dbReference type="InterPro" id="IPR039447">
    <property type="entry name" value="UreH-like_TM_dom"/>
</dbReference>
<feature type="transmembrane region" description="Helical" evidence="1">
    <location>
        <begin position="186"/>
        <end position="208"/>
    </location>
</feature>
<dbReference type="PANTHER" id="PTHR42208:SF1">
    <property type="entry name" value="HEAVY METAL TRANSPORTER"/>
    <property type="match status" value="1"/>
</dbReference>
<gene>
    <name evidence="3" type="ORF">F0Q34_08145</name>
</gene>
<evidence type="ECO:0000313" key="3">
    <source>
        <dbReference type="EMBL" id="KAA2214002.1"/>
    </source>
</evidence>
<dbReference type="AlphaFoldDB" id="A0A5B2THP0"/>